<keyword evidence="2" id="KW-0813">Transport</keyword>
<sequence>MSENIEQDKVPDGWSADLSVGVDIIDEDHQAFFRLAGLLRDVIEGPEEGNDYLIETAINVLEEYVEGHFLREEMAMAAVNYPYLAEHLAAHEAFAAKAHQIAQDYRNGNKDIAATMSGLVERWLVGHIQTIDKQYSGYLTNDNVDSRPLIYLSDEDGNELEV</sequence>
<keyword evidence="4" id="KW-0408">Iron</keyword>
<proteinExistence type="inferred from homology"/>
<dbReference type="InterPro" id="IPR012312">
    <property type="entry name" value="Hemerythrin-like"/>
</dbReference>
<accession>A0A178MTU0</accession>
<evidence type="ECO:0000256" key="3">
    <source>
        <dbReference type="ARBA" id="ARBA00022723"/>
    </source>
</evidence>
<evidence type="ECO:0000256" key="4">
    <source>
        <dbReference type="ARBA" id="ARBA00023004"/>
    </source>
</evidence>
<dbReference type="AlphaFoldDB" id="A0A178MTU0"/>
<keyword evidence="3" id="KW-0479">Metal-binding</keyword>
<dbReference type="EMBL" id="LWQT01000041">
    <property type="protein sequence ID" value="OAN53058.1"/>
    <property type="molecule type" value="Genomic_DNA"/>
</dbReference>
<protein>
    <submittedName>
        <fullName evidence="6">Hemerythrin</fullName>
    </submittedName>
</protein>
<dbReference type="PANTHER" id="PTHR37164">
    <property type="entry name" value="BACTERIOHEMERYTHRIN"/>
    <property type="match status" value="1"/>
</dbReference>
<gene>
    <name evidence="6" type="ORF">A6A04_14680</name>
</gene>
<evidence type="ECO:0000313" key="6">
    <source>
        <dbReference type="EMBL" id="OAN53058.1"/>
    </source>
</evidence>
<dbReference type="Pfam" id="PF01814">
    <property type="entry name" value="Hemerythrin"/>
    <property type="match status" value="1"/>
</dbReference>
<dbReference type="GO" id="GO:0046872">
    <property type="term" value="F:metal ion binding"/>
    <property type="evidence" value="ECO:0007669"/>
    <property type="project" value="UniProtKB-KW"/>
</dbReference>
<name>A0A178MTU0_9PROT</name>
<dbReference type="InterPro" id="IPR050669">
    <property type="entry name" value="Hemerythrin"/>
</dbReference>
<comment type="similarity">
    <text evidence="1">Belongs to the hemerythrin family.</text>
</comment>
<dbReference type="PANTHER" id="PTHR37164:SF1">
    <property type="entry name" value="BACTERIOHEMERYTHRIN"/>
    <property type="match status" value="1"/>
</dbReference>
<dbReference type="PROSITE" id="PS00550">
    <property type="entry name" value="HEMERYTHRINS"/>
    <property type="match status" value="1"/>
</dbReference>
<dbReference type="InterPro" id="IPR035938">
    <property type="entry name" value="Hemerythrin-like_sf"/>
</dbReference>
<evidence type="ECO:0000259" key="5">
    <source>
        <dbReference type="Pfam" id="PF01814"/>
    </source>
</evidence>
<dbReference type="InterPro" id="IPR016131">
    <property type="entry name" value="Haemerythrin_Fe_BS"/>
</dbReference>
<dbReference type="Gene3D" id="1.20.120.50">
    <property type="entry name" value="Hemerythrin-like"/>
    <property type="match status" value="1"/>
</dbReference>
<organism evidence="6 7">
    <name type="scientific">Paramagnetospirillum marisnigri</name>
    <dbReference type="NCBI Taxonomy" id="1285242"/>
    <lineage>
        <taxon>Bacteria</taxon>
        <taxon>Pseudomonadati</taxon>
        <taxon>Pseudomonadota</taxon>
        <taxon>Alphaproteobacteria</taxon>
        <taxon>Rhodospirillales</taxon>
        <taxon>Magnetospirillaceae</taxon>
        <taxon>Paramagnetospirillum</taxon>
    </lineage>
</organism>
<dbReference type="NCBIfam" id="TIGR02481">
    <property type="entry name" value="hemeryth_dom"/>
    <property type="match status" value="1"/>
</dbReference>
<dbReference type="CDD" id="cd12107">
    <property type="entry name" value="Hemerythrin"/>
    <property type="match status" value="1"/>
</dbReference>
<dbReference type="OrthoDB" id="5296936at2"/>
<feature type="domain" description="Hemerythrin-like" evidence="5">
    <location>
        <begin position="21"/>
        <end position="135"/>
    </location>
</feature>
<dbReference type="STRING" id="1285242.A6A04_14680"/>
<comment type="caution">
    <text evidence="6">The sequence shown here is derived from an EMBL/GenBank/DDBJ whole genome shotgun (WGS) entry which is preliminary data.</text>
</comment>
<dbReference type="GO" id="GO:0005344">
    <property type="term" value="F:oxygen carrier activity"/>
    <property type="evidence" value="ECO:0007669"/>
    <property type="project" value="UniProtKB-KW"/>
</dbReference>
<evidence type="ECO:0000313" key="7">
    <source>
        <dbReference type="Proteomes" id="UP000078428"/>
    </source>
</evidence>
<dbReference type="InterPro" id="IPR012827">
    <property type="entry name" value="Hemerythrin_metal-bd"/>
</dbReference>
<keyword evidence="2" id="KW-0561">Oxygen transport</keyword>
<dbReference type="SUPFAM" id="SSF47188">
    <property type="entry name" value="Hemerythrin-like"/>
    <property type="match status" value="1"/>
</dbReference>
<reference evidence="6 7" key="1">
    <citation type="submission" date="2016-04" db="EMBL/GenBank/DDBJ databases">
        <title>Draft genome sequence of freshwater magnetotactic bacteria Magnetospirillum marisnigri SP-1 and Magnetospirillum moscoviense BB-1.</title>
        <authorList>
            <person name="Koziaeva V."/>
            <person name="Dziuba M.V."/>
            <person name="Ivanov T.M."/>
            <person name="Kuznetsov B."/>
            <person name="Grouzdev D.S."/>
        </authorList>
    </citation>
    <scope>NUCLEOTIDE SEQUENCE [LARGE SCALE GENOMIC DNA]</scope>
    <source>
        <strain evidence="6 7">SP-1</strain>
    </source>
</reference>
<keyword evidence="7" id="KW-1185">Reference proteome</keyword>
<evidence type="ECO:0000256" key="1">
    <source>
        <dbReference type="ARBA" id="ARBA00010587"/>
    </source>
</evidence>
<dbReference type="Proteomes" id="UP000078428">
    <property type="component" value="Unassembled WGS sequence"/>
</dbReference>
<dbReference type="NCBIfam" id="NF033749">
    <property type="entry name" value="bact_hemeryth"/>
    <property type="match status" value="1"/>
</dbReference>
<evidence type="ECO:0000256" key="2">
    <source>
        <dbReference type="ARBA" id="ARBA00022621"/>
    </source>
</evidence>